<dbReference type="InterPro" id="IPR031868">
    <property type="entry name" value="Phage_clamp_gp62"/>
</dbReference>
<keyword evidence="1" id="KW-0235">DNA replication</keyword>
<keyword evidence="1" id="KW-0238">DNA-binding</keyword>
<comment type="function">
    <text evidence="1">Forms the sliding-clamp-loader together with the small subunit. The clamp loader holds the clamp in an open conformation and places it onto the DNA.</text>
</comment>
<name>A0A0B7MSH9_9CAUD</name>
<dbReference type="GO" id="GO:0039693">
    <property type="term" value="P:viral DNA genome replication"/>
    <property type="evidence" value="ECO:0007669"/>
    <property type="project" value="UniProtKB-UniRule"/>
</dbReference>
<organism evidence="2 3">
    <name type="scientific">Enterobacteria phage GEC-3S</name>
    <dbReference type="NCBI Taxonomy" id="1222338"/>
    <lineage>
        <taxon>Viruses</taxon>
        <taxon>Duplodnaviria</taxon>
        <taxon>Heunggongvirae</taxon>
        <taxon>Uroviricota</taxon>
        <taxon>Caudoviricetes</taxon>
        <taxon>Pantevenvirales</taxon>
        <taxon>Straboviridae</taxon>
        <taxon>Krischvirus</taxon>
        <taxon>Krischvirus gec3s</taxon>
    </lineage>
</organism>
<dbReference type="KEGG" id="vg:23301320"/>
<gene>
    <name evidence="2" type="ORF">BN201_0029</name>
</gene>
<dbReference type="GO" id="GO:0006260">
    <property type="term" value="P:DNA replication"/>
    <property type="evidence" value="ECO:0007669"/>
    <property type="project" value="InterPro"/>
</dbReference>
<dbReference type="Pfam" id="PF16790">
    <property type="entry name" value="Phage_clamp_A"/>
    <property type="match status" value="1"/>
</dbReference>
<proteinExistence type="inferred from homology"/>
<keyword evidence="3" id="KW-1185">Reference proteome</keyword>
<accession>A0A0B7MSH9</accession>
<dbReference type="Gene3D" id="1.20.272.50">
    <property type="entry name" value="Bacteriophage clamp loader A subunit, A' domain"/>
    <property type="match status" value="1"/>
</dbReference>
<evidence type="ECO:0000313" key="3">
    <source>
        <dbReference type="Proteomes" id="UP000203896"/>
    </source>
</evidence>
<dbReference type="GeneID" id="23301320"/>
<dbReference type="HAMAP" id="MF_04163">
    <property type="entry name" value="T4_Clamp_Loader_S"/>
    <property type="match status" value="1"/>
</dbReference>
<keyword evidence="1" id="KW-1194">Viral DNA replication</keyword>
<evidence type="ECO:0000256" key="1">
    <source>
        <dbReference type="HAMAP-Rule" id="MF_04163"/>
    </source>
</evidence>
<dbReference type="Proteomes" id="UP000203896">
    <property type="component" value="Segment"/>
</dbReference>
<dbReference type="Gene3D" id="1.10.8.700">
    <property type="entry name" value="Bacteriophage clamp loader A subunit, A domain"/>
    <property type="match status" value="1"/>
</dbReference>
<dbReference type="EMBL" id="HE978309">
    <property type="protein sequence ID" value="CEO90632.1"/>
    <property type="molecule type" value="Genomic_DNA"/>
</dbReference>
<sequence length="192" mass="22399">MLGQFFGEDDTQLNEHEIAWRSRDWEKVSELADTFTEKTDNALFALMDHITLDKQRVNVGNNSAYNQRWINTALSQHADCLYSAYVMNLIGHGLPDQMHFDYLLQSISKGKRYGKWAKLTEELDQKLVLMAVAKAYCVNMDDARFYLDLANEKGYMDKLLKHIKPYATDELLAGVTKNQTERKRLKKIIERW</sequence>
<protein>
    <recommendedName>
        <fullName evidence="1">Sliding-clamp-loader small subunit</fullName>
    </recommendedName>
    <alternativeName>
        <fullName evidence="1">Clamp loader gp62 subunit</fullName>
    </alternativeName>
</protein>
<dbReference type="Gene3D" id="6.10.250.1260">
    <property type="match status" value="1"/>
</dbReference>
<dbReference type="OrthoDB" id="12022at10239"/>
<dbReference type="GO" id="GO:0003677">
    <property type="term" value="F:DNA binding"/>
    <property type="evidence" value="ECO:0007669"/>
    <property type="project" value="UniProtKB-UniRule"/>
</dbReference>
<reference evidence="2 3" key="1">
    <citation type="submission" date="2012-08" db="EMBL/GenBank/DDBJ databases">
        <title>Selection and characterization of a candidate therapeutic bacteriophage that lyses the German Escherichia coli O104:H4 outbreak strain.</title>
        <authorList>
            <person name="Merabishvilli M."/>
            <person name="De Vos D."/>
            <person name="Verbeken G."/>
            <person name="Kropinski A."/>
            <person name="Vandenheuvel D."/>
            <person name="Lavigne R."/>
            <person name="Wattiau P."/>
            <person name="Mast J."/>
            <person name="Ragimbeau C."/>
            <person name="Mossong J."/>
            <person name="Scheres J."/>
            <person name="Chanishvili N."/>
            <person name="Vaneechoutte M."/>
            <person name="Pirnay J.P."/>
        </authorList>
    </citation>
    <scope>NUCLEOTIDE SEQUENCE [LARGE SCALE GENOMIC DNA]</scope>
</reference>
<dbReference type="GO" id="GO:0003689">
    <property type="term" value="F:DNA clamp loader activity"/>
    <property type="evidence" value="ECO:0007669"/>
    <property type="project" value="UniProtKB-UniRule"/>
</dbReference>
<evidence type="ECO:0000313" key="2">
    <source>
        <dbReference type="EMBL" id="CEO90632.1"/>
    </source>
</evidence>
<comment type="subunit">
    <text evidence="1">The sliding-clamp-loader consists of 4 large subunits and 1 small subunit. Interacts with the sliding clamp; this interaction allows the sliding-clamp-loader to open the sliding clamp. Part of the replicase complex that includes the DNA polymerase, the polymerase clamp, the clamp loader complex, the single-stranded DNA binding protein, the primase, the helicase and the helicase assembly factor.</text>
</comment>
<dbReference type="RefSeq" id="YP_009118712.1">
    <property type="nucleotide sequence ID" value="NC_025425.1"/>
</dbReference>
<comment type="similarity">
    <text evidence="1">Belongs to the Tevenvirinae sliding-clamp-loader small subunit family.</text>
</comment>